<dbReference type="EMBL" id="JBHSFK010000050">
    <property type="protein sequence ID" value="MFC4507044.1"/>
    <property type="molecule type" value="Genomic_DNA"/>
</dbReference>
<proteinExistence type="predicted"/>
<evidence type="ECO:0000313" key="2">
    <source>
        <dbReference type="Proteomes" id="UP001595839"/>
    </source>
</evidence>
<sequence length="198" mass="21674">MKIASTGISFAIVEDEDFTLDNFSDSDALIDECRAKLESGEWTVCGLVAVVHGQLRYEAALWGIVIAGDHFGRYESVENIRDEHLREVAKDVSLEAKDLIPVTHTDVSPADMVGRVVAVRPYYHVPSGPGSFTPQRSPFAFRATVKETFGDEMVVLRFLEDSGPWRREGAYFPGELHDVSACKCPACGGGGIETHRGA</sequence>
<accession>A0ABV9B4V2</accession>
<keyword evidence="2" id="KW-1185">Reference proteome</keyword>
<evidence type="ECO:0000313" key="1">
    <source>
        <dbReference type="EMBL" id="MFC4507044.1"/>
    </source>
</evidence>
<organism evidence="1 2">
    <name type="scientific">Streptomyces vulcanius</name>
    <dbReference type="NCBI Taxonomy" id="1441876"/>
    <lineage>
        <taxon>Bacteria</taxon>
        <taxon>Bacillati</taxon>
        <taxon>Actinomycetota</taxon>
        <taxon>Actinomycetes</taxon>
        <taxon>Kitasatosporales</taxon>
        <taxon>Streptomycetaceae</taxon>
        <taxon>Streptomyces</taxon>
    </lineage>
</organism>
<dbReference type="RefSeq" id="WP_381177496.1">
    <property type="nucleotide sequence ID" value="NZ_JBHSFK010000050.1"/>
</dbReference>
<protein>
    <submittedName>
        <fullName evidence="1">Uncharacterized protein</fullName>
    </submittedName>
</protein>
<dbReference type="Proteomes" id="UP001595839">
    <property type="component" value="Unassembled WGS sequence"/>
</dbReference>
<comment type="caution">
    <text evidence="1">The sequence shown here is derived from an EMBL/GenBank/DDBJ whole genome shotgun (WGS) entry which is preliminary data.</text>
</comment>
<gene>
    <name evidence="1" type="ORF">ACFPIH_47730</name>
</gene>
<reference evidence="2" key="1">
    <citation type="journal article" date="2019" name="Int. J. Syst. Evol. Microbiol.">
        <title>The Global Catalogue of Microorganisms (GCM) 10K type strain sequencing project: providing services to taxonomists for standard genome sequencing and annotation.</title>
        <authorList>
            <consortium name="The Broad Institute Genomics Platform"/>
            <consortium name="The Broad Institute Genome Sequencing Center for Infectious Disease"/>
            <person name="Wu L."/>
            <person name="Ma J."/>
        </authorList>
    </citation>
    <scope>NUCLEOTIDE SEQUENCE [LARGE SCALE GENOMIC DNA]</scope>
    <source>
        <strain evidence="2">CGMCC 4.7177</strain>
    </source>
</reference>
<name>A0ABV9B4V2_9ACTN</name>